<gene>
    <name evidence="1" type="ORF">MiSe_67600</name>
</gene>
<comment type="caution">
    <text evidence="1">The sequence shown here is derived from an EMBL/GenBank/DDBJ whole genome shotgun (WGS) entry which is preliminary data.</text>
</comment>
<sequence length="53" mass="6241">MLISIIKKRLQVLITEKEYQALAEYSARMQLTMSEVIRDFVKRLDTYNWCGSG</sequence>
<protein>
    <recommendedName>
        <fullName evidence="3">CopG domain protein DNA-binding domain protein</fullName>
    </recommendedName>
</protein>
<evidence type="ECO:0000313" key="1">
    <source>
        <dbReference type="EMBL" id="GET41946.1"/>
    </source>
</evidence>
<dbReference type="EMBL" id="BLAY01000141">
    <property type="protein sequence ID" value="GET41946.1"/>
    <property type="molecule type" value="Genomic_DNA"/>
</dbReference>
<proteinExistence type="predicted"/>
<name>A0AAV3XK15_9CYAN</name>
<accession>A0AAV3XK15</accession>
<dbReference type="AlphaFoldDB" id="A0AAV3XK15"/>
<evidence type="ECO:0000313" key="2">
    <source>
        <dbReference type="Proteomes" id="UP001050975"/>
    </source>
</evidence>
<dbReference type="Proteomes" id="UP001050975">
    <property type="component" value="Unassembled WGS sequence"/>
</dbReference>
<reference evidence="1" key="1">
    <citation type="submission" date="2019-10" db="EMBL/GenBank/DDBJ databases">
        <title>Draft genome sequece of Microseira wollei NIES-4236.</title>
        <authorList>
            <person name="Yamaguchi H."/>
            <person name="Suzuki S."/>
            <person name="Kawachi M."/>
        </authorList>
    </citation>
    <scope>NUCLEOTIDE SEQUENCE</scope>
    <source>
        <strain evidence="1">NIES-4236</strain>
    </source>
</reference>
<organism evidence="1 2">
    <name type="scientific">Microseira wollei NIES-4236</name>
    <dbReference type="NCBI Taxonomy" id="2530354"/>
    <lineage>
        <taxon>Bacteria</taxon>
        <taxon>Bacillati</taxon>
        <taxon>Cyanobacteriota</taxon>
        <taxon>Cyanophyceae</taxon>
        <taxon>Oscillatoriophycideae</taxon>
        <taxon>Aerosakkonematales</taxon>
        <taxon>Aerosakkonemataceae</taxon>
        <taxon>Microseira</taxon>
    </lineage>
</organism>
<keyword evidence="2" id="KW-1185">Reference proteome</keyword>
<evidence type="ECO:0008006" key="3">
    <source>
        <dbReference type="Google" id="ProtNLM"/>
    </source>
</evidence>